<protein>
    <submittedName>
        <fullName evidence="1">Uncharacterized protein</fullName>
    </submittedName>
</protein>
<accession>A0A445MQS5</accession>
<reference evidence="1" key="1">
    <citation type="submission" date="2018-01" db="EMBL/GenBank/DDBJ databases">
        <authorList>
            <person name="Regsiter A."/>
            <person name="William W."/>
        </authorList>
    </citation>
    <scope>NUCLEOTIDE SEQUENCE</scope>
    <source>
        <strain evidence="1">TRIP AH-1</strain>
    </source>
</reference>
<sequence>MSEPNALNLVWKYIGRYIFPWAGKSFEKISGRKLTMLLDESHDLKKRYPLRVNDLKNHFASRPHYNLVQKIEKHFRQDEGQFGPYLKSGSWDDGMSKADKEFWEDEAARHWVFGCNTIDSRILPFDAIFRSLDMNYCTPEKPIQDITEAGPSPFKRQGYIFLGVSERESVLQMNNGAEGKKQVFQFHYRYPMIGGVFPIGFCLDELVEIAQGLYLGQLIYATDLMEPFHSSVDPDKFKYRLFGYFMLLDNDWEYHRQAIKLDTFKG</sequence>
<name>A0A445MQS5_9BACT</name>
<evidence type="ECO:0000313" key="1">
    <source>
        <dbReference type="EMBL" id="SPD71827.1"/>
    </source>
</evidence>
<proteinExistence type="predicted"/>
<gene>
    <name evidence="1" type="ORF">PITCH_A1070001</name>
</gene>
<dbReference type="EMBL" id="OJIN01000010">
    <property type="protein sequence ID" value="SPD71827.1"/>
    <property type="molecule type" value="Genomic_DNA"/>
</dbReference>
<dbReference type="AlphaFoldDB" id="A0A445MQS5"/>
<organism evidence="1">
    <name type="scientific">uncultured Desulfobacterium sp</name>
    <dbReference type="NCBI Taxonomy" id="201089"/>
    <lineage>
        <taxon>Bacteria</taxon>
        <taxon>Pseudomonadati</taxon>
        <taxon>Thermodesulfobacteriota</taxon>
        <taxon>Desulfobacteria</taxon>
        <taxon>Desulfobacterales</taxon>
        <taxon>Desulfobacteriaceae</taxon>
        <taxon>Desulfobacterium</taxon>
        <taxon>environmental samples</taxon>
    </lineage>
</organism>